<evidence type="ECO:0000313" key="3">
    <source>
        <dbReference type="EMBL" id="HEN14682.1"/>
    </source>
</evidence>
<dbReference type="Pfam" id="PF01381">
    <property type="entry name" value="HTH_3"/>
    <property type="match status" value="1"/>
</dbReference>
<dbReference type="CDD" id="cd00093">
    <property type="entry name" value="HTH_XRE"/>
    <property type="match status" value="1"/>
</dbReference>
<dbReference type="PROSITE" id="PS50943">
    <property type="entry name" value="HTH_CROC1"/>
    <property type="match status" value="1"/>
</dbReference>
<dbReference type="InterPro" id="IPR001387">
    <property type="entry name" value="Cro/C1-type_HTH"/>
</dbReference>
<protein>
    <submittedName>
        <fullName evidence="3">XRE family transcriptional regulator</fullName>
    </submittedName>
</protein>
<reference evidence="3" key="1">
    <citation type="journal article" date="2020" name="mSystems">
        <title>Genome- and Community-Level Interaction Insights into Carbon Utilization and Element Cycling Functions of Hydrothermarchaeota in Hydrothermal Sediment.</title>
        <authorList>
            <person name="Zhou Z."/>
            <person name="Liu Y."/>
            <person name="Xu W."/>
            <person name="Pan J."/>
            <person name="Luo Z.H."/>
            <person name="Li M."/>
        </authorList>
    </citation>
    <scope>NUCLEOTIDE SEQUENCE [LARGE SCALE GENOMIC DNA]</scope>
    <source>
        <strain evidence="3">SpSt-339</strain>
    </source>
</reference>
<proteinExistence type="predicted"/>
<sequence length="329" mass="36764">MSRVAICGCGGFPVTDVAMEGWSDVLTALDGQRPVIAGEVVREWPAERIAELTAAGLLTELPPVRSVACPECPEAPFRDVIYTESSNGTPRTLLACPHCGLSEIPLDHLRRWQVERGALVDLVRRSLNLNGQRSESLPNRLWRLGRLNHGGAVWSVWLGFQLFRRDASDLLLRAQFPVRTLLLVPGRLPTDALPHGVATGTLRNLTEWSGETLQWDQVQLEELLHVPQAESRSPKKPAPTRRQTRAGDIDALVAELKQHLRSARDYAYQTREARGVPALLPRPTQKDLARRLGITESRISRSLNDDRATELQLLWKLADDLDQVLRFVS</sequence>
<feature type="compositionally biased region" description="Basic residues" evidence="1">
    <location>
        <begin position="234"/>
        <end position="244"/>
    </location>
</feature>
<evidence type="ECO:0000259" key="2">
    <source>
        <dbReference type="PROSITE" id="PS50943"/>
    </source>
</evidence>
<dbReference type="Gene3D" id="1.10.260.40">
    <property type="entry name" value="lambda repressor-like DNA-binding domains"/>
    <property type="match status" value="1"/>
</dbReference>
<gene>
    <name evidence="3" type="ORF">ENQ76_04330</name>
</gene>
<dbReference type="AlphaFoldDB" id="A0A7C2JYA3"/>
<feature type="region of interest" description="Disordered" evidence="1">
    <location>
        <begin position="226"/>
        <end position="246"/>
    </location>
</feature>
<name>A0A7C2JYA3_9PLAN</name>
<comment type="caution">
    <text evidence="3">The sequence shown here is derived from an EMBL/GenBank/DDBJ whole genome shotgun (WGS) entry which is preliminary data.</text>
</comment>
<accession>A0A7C2JYA3</accession>
<dbReference type="SUPFAM" id="SSF47413">
    <property type="entry name" value="lambda repressor-like DNA-binding domains"/>
    <property type="match status" value="1"/>
</dbReference>
<feature type="domain" description="HTH cro/C1-type" evidence="2">
    <location>
        <begin position="284"/>
        <end position="319"/>
    </location>
</feature>
<evidence type="ECO:0000256" key="1">
    <source>
        <dbReference type="SAM" id="MobiDB-lite"/>
    </source>
</evidence>
<dbReference type="EMBL" id="DSOK01000130">
    <property type="protein sequence ID" value="HEN14682.1"/>
    <property type="molecule type" value="Genomic_DNA"/>
</dbReference>
<dbReference type="GO" id="GO:0003677">
    <property type="term" value="F:DNA binding"/>
    <property type="evidence" value="ECO:0007669"/>
    <property type="project" value="InterPro"/>
</dbReference>
<dbReference type="InterPro" id="IPR010982">
    <property type="entry name" value="Lambda_DNA-bd_dom_sf"/>
</dbReference>
<organism evidence="3">
    <name type="scientific">Schlesneria paludicola</name>
    <dbReference type="NCBI Taxonomy" id="360056"/>
    <lineage>
        <taxon>Bacteria</taxon>
        <taxon>Pseudomonadati</taxon>
        <taxon>Planctomycetota</taxon>
        <taxon>Planctomycetia</taxon>
        <taxon>Planctomycetales</taxon>
        <taxon>Planctomycetaceae</taxon>
        <taxon>Schlesneria</taxon>
    </lineage>
</organism>